<dbReference type="InterPro" id="IPR036396">
    <property type="entry name" value="Cyt_P450_sf"/>
</dbReference>
<protein>
    <submittedName>
        <fullName evidence="3">Cytochrome P450</fullName>
    </submittedName>
</protein>
<dbReference type="PRINTS" id="PR00359">
    <property type="entry name" value="BP450"/>
</dbReference>
<keyword evidence="2" id="KW-0503">Monooxygenase</keyword>
<evidence type="ECO:0000313" key="4">
    <source>
        <dbReference type="Proteomes" id="UP001500957"/>
    </source>
</evidence>
<evidence type="ECO:0000256" key="1">
    <source>
        <dbReference type="ARBA" id="ARBA00010617"/>
    </source>
</evidence>
<dbReference type="CDD" id="cd11035">
    <property type="entry name" value="P450cam-like"/>
    <property type="match status" value="1"/>
</dbReference>
<name>A0ABN1G4Q2_9ACTN</name>
<dbReference type="Pfam" id="PF00067">
    <property type="entry name" value="p450"/>
    <property type="match status" value="2"/>
</dbReference>
<dbReference type="PANTHER" id="PTHR46696">
    <property type="entry name" value="P450, PUTATIVE (EUROFUNG)-RELATED"/>
    <property type="match status" value="1"/>
</dbReference>
<dbReference type="PROSITE" id="PS00086">
    <property type="entry name" value="CYTOCHROME_P450"/>
    <property type="match status" value="1"/>
</dbReference>
<proteinExistence type="inferred from homology"/>
<dbReference type="SUPFAM" id="SSF48264">
    <property type="entry name" value="Cytochrome P450"/>
    <property type="match status" value="1"/>
</dbReference>
<evidence type="ECO:0000313" key="3">
    <source>
        <dbReference type="EMBL" id="GAA0603618.1"/>
    </source>
</evidence>
<dbReference type="EMBL" id="BAAAHE010000002">
    <property type="protein sequence ID" value="GAA0603618.1"/>
    <property type="molecule type" value="Genomic_DNA"/>
</dbReference>
<comment type="caution">
    <text evidence="3">The sequence shown here is derived from an EMBL/GenBank/DDBJ whole genome shotgun (WGS) entry which is preliminary data.</text>
</comment>
<keyword evidence="4" id="KW-1185">Reference proteome</keyword>
<dbReference type="RefSeq" id="WP_344600551.1">
    <property type="nucleotide sequence ID" value="NZ_BAAAHE010000002.1"/>
</dbReference>
<evidence type="ECO:0000256" key="2">
    <source>
        <dbReference type="RuleBase" id="RU000461"/>
    </source>
</evidence>
<dbReference type="PRINTS" id="PR00385">
    <property type="entry name" value="P450"/>
</dbReference>
<accession>A0ABN1G4Q2</accession>
<keyword evidence="2" id="KW-0479">Metal-binding</keyword>
<sequence length="399" mass="44483">MTTTAHDGCPLWDAPMERGTANAAFDAYSEIGNQQVLGPVLRATEGDGYYILTRHDDIVTAFQRPELYSSRRLQPGPPIPFQMIPIMLDPPEHTKWRRALGSYFTPKRAEELRPRVRAVANELIDAVAERGECDFVEAFASRLPTIIFLEFMGLPADELEKFLAWNARAMTGASPEDPTGSEQITAVLDVIEYLWQVVTNRRANPESGGDDLLSQSAHWLVDGEPPNDQDLLMCCLSIYMAGLDTVKSMLSYFFFHLATNPVDRQRISSDPTVIPAAMEEMLRAFPIIKVGREVTTDHEIGGCPVRAGEVVMLPTMAAGRDPERYPDAAKIDFDRDDVRHATFGAGPHRCIGSHLARVELAVALEEWHRRIPDYKISDVALVREKVGQAVGLETLPLVW</sequence>
<dbReference type="Gene3D" id="1.10.630.10">
    <property type="entry name" value="Cytochrome P450"/>
    <property type="match status" value="1"/>
</dbReference>
<gene>
    <name evidence="3" type="ORF">GCM10009547_01530</name>
</gene>
<organism evidence="3 4">
    <name type="scientific">Sporichthya brevicatena</name>
    <dbReference type="NCBI Taxonomy" id="171442"/>
    <lineage>
        <taxon>Bacteria</taxon>
        <taxon>Bacillati</taxon>
        <taxon>Actinomycetota</taxon>
        <taxon>Actinomycetes</taxon>
        <taxon>Sporichthyales</taxon>
        <taxon>Sporichthyaceae</taxon>
        <taxon>Sporichthya</taxon>
    </lineage>
</organism>
<comment type="similarity">
    <text evidence="1 2">Belongs to the cytochrome P450 family.</text>
</comment>
<dbReference type="InterPro" id="IPR002397">
    <property type="entry name" value="Cyt_P450_B"/>
</dbReference>
<keyword evidence="2" id="KW-0560">Oxidoreductase</keyword>
<dbReference type="PANTHER" id="PTHR46696:SF6">
    <property type="entry name" value="P450, PUTATIVE (EUROFUNG)-RELATED"/>
    <property type="match status" value="1"/>
</dbReference>
<keyword evidence="2" id="KW-0408">Iron</keyword>
<dbReference type="Proteomes" id="UP001500957">
    <property type="component" value="Unassembled WGS sequence"/>
</dbReference>
<keyword evidence="2" id="KW-0349">Heme</keyword>
<reference evidence="3 4" key="1">
    <citation type="journal article" date="2019" name="Int. J. Syst. Evol. Microbiol.">
        <title>The Global Catalogue of Microorganisms (GCM) 10K type strain sequencing project: providing services to taxonomists for standard genome sequencing and annotation.</title>
        <authorList>
            <consortium name="The Broad Institute Genomics Platform"/>
            <consortium name="The Broad Institute Genome Sequencing Center for Infectious Disease"/>
            <person name="Wu L."/>
            <person name="Ma J."/>
        </authorList>
    </citation>
    <scope>NUCLEOTIDE SEQUENCE [LARGE SCALE GENOMIC DNA]</scope>
    <source>
        <strain evidence="3 4">JCM 10671</strain>
    </source>
</reference>
<dbReference type="InterPro" id="IPR017972">
    <property type="entry name" value="Cyt_P450_CS"/>
</dbReference>
<dbReference type="InterPro" id="IPR001128">
    <property type="entry name" value="Cyt_P450"/>
</dbReference>